<organism evidence="1 2">
    <name type="scientific">Microbacterium testaceum</name>
    <name type="common">Aureobacterium testaceum</name>
    <name type="synonym">Brevibacterium testaceum</name>
    <dbReference type="NCBI Taxonomy" id="2033"/>
    <lineage>
        <taxon>Bacteria</taxon>
        <taxon>Bacillati</taxon>
        <taxon>Actinomycetota</taxon>
        <taxon>Actinomycetes</taxon>
        <taxon>Micrococcales</taxon>
        <taxon>Microbacteriaceae</taxon>
        <taxon>Microbacterium</taxon>
    </lineage>
</organism>
<gene>
    <name evidence="1" type="ORF">NS220_00970</name>
</gene>
<dbReference type="PATRIC" id="fig|2033.6.peg.2759"/>
<accession>A0A147F1B5</accession>
<evidence type="ECO:0000313" key="1">
    <source>
        <dbReference type="EMBL" id="KTR96702.1"/>
    </source>
</evidence>
<reference evidence="1 2" key="1">
    <citation type="journal article" date="2016" name="Front. Microbiol.">
        <title>Genomic Resource of Rice Seed Associated Bacteria.</title>
        <authorList>
            <person name="Midha S."/>
            <person name="Bansal K."/>
            <person name="Sharma S."/>
            <person name="Kumar N."/>
            <person name="Patil P.P."/>
            <person name="Chaudhry V."/>
            <person name="Patil P.B."/>
        </authorList>
    </citation>
    <scope>NUCLEOTIDE SEQUENCE [LARGE SCALE GENOMIC DNA]</scope>
    <source>
        <strain evidence="1 2">NS220</strain>
    </source>
</reference>
<dbReference type="OrthoDB" id="7177610at2"/>
<dbReference type="InterPro" id="IPR036866">
    <property type="entry name" value="RibonucZ/Hydroxyglut_hydro"/>
</dbReference>
<dbReference type="Gene3D" id="3.60.15.10">
    <property type="entry name" value="Ribonuclease Z/Hydroxyacylglutathione hydrolase-like"/>
    <property type="match status" value="1"/>
</dbReference>
<dbReference type="EMBL" id="LDRT01000005">
    <property type="protein sequence ID" value="KTR96702.1"/>
    <property type="molecule type" value="Genomic_DNA"/>
</dbReference>
<dbReference type="RefSeq" id="WP_058622245.1">
    <property type="nucleotide sequence ID" value="NZ_LDRT01000005.1"/>
</dbReference>
<dbReference type="AlphaFoldDB" id="A0A147F1B5"/>
<protein>
    <submittedName>
        <fullName evidence="1">Uncharacterized protein</fullName>
    </submittedName>
</protein>
<sequence length="115" mass="12483">MSVASASNWTSVRAVVRRKDARAALLRRVEAPRIDVVEISHHGSADQDPELYRRLHPIVGMIDVGADDRYGHRPATLLSTMAALGVVVGRTDTDGDLAVSMSQGDLTLWRARPPG</sequence>
<name>A0A147F1B5_MICTE</name>
<comment type="caution">
    <text evidence="1">The sequence shown here is derived from an EMBL/GenBank/DDBJ whole genome shotgun (WGS) entry which is preliminary data.</text>
</comment>
<evidence type="ECO:0000313" key="2">
    <source>
        <dbReference type="Proteomes" id="UP000075025"/>
    </source>
</evidence>
<proteinExistence type="predicted"/>
<dbReference type="Proteomes" id="UP000075025">
    <property type="component" value="Unassembled WGS sequence"/>
</dbReference>